<keyword evidence="2" id="KW-1185">Reference proteome</keyword>
<name>A0A8T2WPU3_POPDE</name>
<accession>A0A8T2WPU3</accession>
<comment type="caution">
    <text evidence="1">The sequence shown here is derived from an EMBL/GenBank/DDBJ whole genome shotgun (WGS) entry which is preliminary data.</text>
</comment>
<proteinExistence type="predicted"/>
<gene>
    <name evidence="1" type="ORF">H0E87_029844</name>
</gene>
<evidence type="ECO:0000313" key="2">
    <source>
        <dbReference type="Proteomes" id="UP000807159"/>
    </source>
</evidence>
<sequence>MKLRYKELIVLSYSSIAGTAGRSCWTAAVLRSVAAGGDSAATVLCYWCCQFAWKMIAASILSWEEIAAAVCWYKALLRRKKKPVVGSSEVLLQADVLNSASVNISLLR</sequence>
<evidence type="ECO:0000313" key="1">
    <source>
        <dbReference type="EMBL" id="KAH8482544.1"/>
    </source>
</evidence>
<dbReference type="Proteomes" id="UP000807159">
    <property type="component" value="Chromosome 18"/>
</dbReference>
<dbReference type="EMBL" id="JACEGQ020000018">
    <property type="protein sequence ID" value="KAH8482544.1"/>
    <property type="molecule type" value="Genomic_DNA"/>
</dbReference>
<reference evidence="1" key="1">
    <citation type="journal article" date="2021" name="J. Hered.">
        <title>Genome Assembly of Salicaceae Populus deltoides (Eastern Cottonwood) I-69 Based on Nanopore Sequencing and Hi-C Technologies.</title>
        <authorList>
            <person name="Bai S."/>
            <person name="Wu H."/>
            <person name="Zhang J."/>
            <person name="Pan Z."/>
            <person name="Zhao W."/>
            <person name="Li Z."/>
            <person name="Tong C."/>
        </authorList>
    </citation>
    <scope>NUCLEOTIDE SEQUENCE</scope>
    <source>
        <tissue evidence="1">Leaf</tissue>
    </source>
</reference>
<protein>
    <submittedName>
        <fullName evidence="1">Uncharacterized protein</fullName>
    </submittedName>
</protein>
<organism evidence="1 2">
    <name type="scientific">Populus deltoides</name>
    <name type="common">Eastern poplar</name>
    <name type="synonym">Eastern cottonwood</name>
    <dbReference type="NCBI Taxonomy" id="3696"/>
    <lineage>
        <taxon>Eukaryota</taxon>
        <taxon>Viridiplantae</taxon>
        <taxon>Streptophyta</taxon>
        <taxon>Embryophyta</taxon>
        <taxon>Tracheophyta</taxon>
        <taxon>Spermatophyta</taxon>
        <taxon>Magnoliopsida</taxon>
        <taxon>eudicotyledons</taxon>
        <taxon>Gunneridae</taxon>
        <taxon>Pentapetalae</taxon>
        <taxon>rosids</taxon>
        <taxon>fabids</taxon>
        <taxon>Malpighiales</taxon>
        <taxon>Salicaceae</taxon>
        <taxon>Saliceae</taxon>
        <taxon>Populus</taxon>
    </lineage>
</organism>
<dbReference type="AlphaFoldDB" id="A0A8T2WPU3"/>